<evidence type="ECO:0000256" key="8">
    <source>
        <dbReference type="ARBA" id="ARBA00022840"/>
    </source>
</evidence>
<feature type="binding site" evidence="12">
    <location>
        <position position="455"/>
    </location>
    <ligand>
        <name>Zn(2+)</name>
        <dbReference type="ChEBI" id="CHEBI:29105"/>
        <label>2</label>
    </ligand>
</feature>
<keyword evidence="8 12" id="KW-0067">ATP-binding</keyword>
<dbReference type="Pfam" id="PF18319">
    <property type="entry name" value="Zn_ribbon_PriA"/>
    <property type="match status" value="1"/>
</dbReference>
<dbReference type="GO" id="GO:0003677">
    <property type="term" value="F:DNA binding"/>
    <property type="evidence" value="ECO:0007669"/>
    <property type="project" value="UniProtKB-UniRule"/>
</dbReference>
<dbReference type="PANTHER" id="PTHR30580">
    <property type="entry name" value="PRIMOSOMAL PROTEIN N"/>
    <property type="match status" value="1"/>
</dbReference>
<comment type="cofactor">
    <cofactor evidence="12">
        <name>Zn(2+)</name>
        <dbReference type="ChEBI" id="CHEBI:29105"/>
    </cofactor>
    <text evidence="12">Binds 2 zinc ions per subunit.</text>
</comment>
<organism evidence="16 17">
    <name type="scientific">Haliovirga abyssi</name>
    <dbReference type="NCBI Taxonomy" id="2996794"/>
    <lineage>
        <taxon>Bacteria</taxon>
        <taxon>Fusobacteriati</taxon>
        <taxon>Fusobacteriota</taxon>
        <taxon>Fusobacteriia</taxon>
        <taxon>Fusobacteriales</taxon>
        <taxon>Haliovirgaceae</taxon>
        <taxon>Haliovirga</taxon>
    </lineage>
</organism>
<comment type="similarity">
    <text evidence="12">Belongs to the helicase family. PriA subfamily.</text>
</comment>
<feature type="binding site" evidence="12">
    <location>
        <position position="434"/>
    </location>
    <ligand>
        <name>Zn(2+)</name>
        <dbReference type="ChEBI" id="CHEBI:29105"/>
        <label>2</label>
    </ligand>
</feature>
<dbReference type="Gene3D" id="3.40.50.300">
    <property type="entry name" value="P-loop containing nucleotide triphosphate hydrolases"/>
    <property type="match status" value="2"/>
</dbReference>
<comment type="catalytic activity">
    <reaction evidence="12">
        <text>Couples ATP hydrolysis with the unwinding of duplex DNA by translocating in the 3'-5' direction.</text>
        <dbReference type="EC" id="5.6.2.4"/>
    </reaction>
</comment>
<dbReference type="InterPro" id="IPR011545">
    <property type="entry name" value="DEAD/DEAH_box_helicase_dom"/>
</dbReference>
<sequence>MRYYSLYVSDTKTTYFTYGDKNNEFEVGEWVFVNFRNKKKAALILFEEEEREFKFKVKNIIEKIPDEIKIDSKMIELFLWISDYYLTEFGEVLTAAIPKNVKIKYRYKYFYNASNRLFEMPLETEKQAFIDYIKKRGNAAKSTLISKFGKKLLDEFEKKNMVTLKKEVLNKNNNFYDKSEYSIKINKTSDLTNEQKNAKYKISSSNKKYFLLKGITGSGKTEIYIKLIQEALENGDGAIFLIPEISLTPQMTERLKRSFEDKIAILHSRLSDMERGKEWRDIYLGNKRVVVGVRSAIFSPIKNLKYIIVDEEHETTYKQESEPRYNAKYVAIKRAELEGCKVIFGSATPSIESYYFAKTGVFELIELKNRYNNAKLPKIEIVDMKDEKQDNFSEKLLQEISKRLRKKEQVLIFLNRKGYSNFIQCKECGHVETCEDCSVSLSYHKKENKLKCNYCGKEQVFLGSCSKCGSKKLKYYGKGTEKLEYDLKEYFKDVNILRVDSETVKEKGSYERIYKDFLDGKYEILLGTQIIAKGFHFPNITLVGIVSADSTLNFPDFRAGERTFQLIVQSSGRAGRGKKDGEVLIQTYIPEHYVIQKSLTVDYDGFYEEEINLRKELEYPPFGKIINIIISSVEESELFEKANEFYNLIKNSELEIYGPFEAPIYKIKNRYRYQIFIKGERKEINNLKKQLKKEYNKFKIKNKNVRITIDVDPVNMA</sequence>
<dbReference type="CDD" id="cd18804">
    <property type="entry name" value="SF2_C_priA"/>
    <property type="match status" value="1"/>
</dbReference>
<dbReference type="KEGG" id="haby:HLVA_08490"/>
<gene>
    <name evidence="12 16" type="primary">priA</name>
    <name evidence="16" type="ORF">HLVA_08490</name>
</gene>
<dbReference type="Pfam" id="PF00271">
    <property type="entry name" value="Helicase_C"/>
    <property type="match status" value="1"/>
</dbReference>
<evidence type="ECO:0000313" key="17">
    <source>
        <dbReference type="Proteomes" id="UP001321582"/>
    </source>
</evidence>
<dbReference type="FunFam" id="3.40.50.300:FF:000489">
    <property type="entry name" value="Primosome assembly protein PriA"/>
    <property type="match status" value="1"/>
</dbReference>
<dbReference type="Pfam" id="PF18074">
    <property type="entry name" value="PriA_C"/>
    <property type="match status" value="1"/>
</dbReference>
<dbReference type="GO" id="GO:0006310">
    <property type="term" value="P:DNA recombination"/>
    <property type="evidence" value="ECO:0007669"/>
    <property type="project" value="InterPro"/>
</dbReference>
<dbReference type="InterPro" id="IPR041222">
    <property type="entry name" value="PriA_3primeBD"/>
</dbReference>
<dbReference type="HAMAP" id="MF_00983">
    <property type="entry name" value="PriA"/>
    <property type="match status" value="1"/>
</dbReference>
<dbReference type="GO" id="GO:1990077">
    <property type="term" value="C:primosome complex"/>
    <property type="evidence" value="ECO:0007669"/>
    <property type="project" value="UniProtKB-UniRule"/>
</dbReference>
<dbReference type="Gene3D" id="3.40.1440.60">
    <property type="entry name" value="PriA, 3(prime) DNA-binding domain"/>
    <property type="match status" value="1"/>
</dbReference>
<dbReference type="EC" id="5.6.2.4" evidence="12"/>
<dbReference type="InterPro" id="IPR042115">
    <property type="entry name" value="PriA_3primeBD_sf"/>
</dbReference>
<dbReference type="SUPFAM" id="SSF52540">
    <property type="entry name" value="P-loop containing nucleoside triphosphate hydrolases"/>
    <property type="match status" value="1"/>
</dbReference>
<dbReference type="Pfam" id="PF17764">
    <property type="entry name" value="PriA_3primeBD"/>
    <property type="match status" value="1"/>
</dbReference>
<comment type="subunit">
    <text evidence="12">Component of the replication restart primosome.</text>
</comment>
<evidence type="ECO:0000256" key="10">
    <source>
        <dbReference type="ARBA" id="ARBA00023235"/>
    </source>
</evidence>
<evidence type="ECO:0000259" key="15">
    <source>
        <dbReference type="PROSITE" id="PS51194"/>
    </source>
</evidence>
<evidence type="ECO:0000256" key="7">
    <source>
        <dbReference type="ARBA" id="ARBA00022833"/>
    </source>
</evidence>
<dbReference type="Proteomes" id="UP001321582">
    <property type="component" value="Chromosome"/>
</dbReference>
<dbReference type="GO" id="GO:0005524">
    <property type="term" value="F:ATP binding"/>
    <property type="evidence" value="ECO:0007669"/>
    <property type="project" value="UniProtKB-UniRule"/>
</dbReference>
<feature type="binding site" evidence="12">
    <location>
        <position position="428"/>
    </location>
    <ligand>
        <name>Zn(2+)</name>
        <dbReference type="ChEBI" id="CHEBI:29105"/>
        <label>1</label>
    </ligand>
</feature>
<dbReference type="InterPro" id="IPR014001">
    <property type="entry name" value="Helicase_ATP-bd"/>
</dbReference>
<dbReference type="InterPro" id="IPR027417">
    <property type="entry name" value="P-loop_NTPase"/>
</dbReference>
<dbReference type="GO" id="GO:0043138">
    <property type="term" value="F:3'-5' DNA helicase activity"/>
    <property type="evidence" value="ECO:0007669"/>
    <property type="project" value="UniProtKB-EC"/>
</dbReference>
<evidence type="ECO:0000256" key="4">
    <source>
        <dbReference type="ARBA" id="ARBA00022741"/>
    </source>
</evidence>
<dbReference type="SMART" id="SM00487">
    <property type="entry name" value="DEXDc"/>
    <property type="match status" value="1"/>
</dbReference>
<feature type="domain" description="Helicase ATP-binding" evidence="14">
    <location>
        <begin position="201"/>
        <end position="367"/>
    </location>
</feature>
<feature type="binding site" evidence="12">
    <location>
        <position position="452"/>
    </location>
    <ligand>
        <name>Zn(2+)</name>
        <dbReference type="ChEBI" id="CHEBI:29105"/>
        <label>2</label>
    </ligand>
</feature>
<evidence type="ECO:0000256" key="11">
    <source>
        <dbReference type="ARBA" id="ARBA00048988"/>
    </source>
</evidence>
<keyword evidence="5 12" id="KW-0378">Hydrolase</keyword>
<evidence type="ECO:0000256" key="6">
    <source>
        <dbReference type="ARBA" id="ARBA00022806"/>
    </source>
</evidence>
<protein>
    <recommendedName>
        <fullName evidence="12">Replication restart protein PriA</fullName>
    </recommendedName>
    <alternativeName>
        <fullName evidence="12">ATP-dependent DNA helicase PriA</fullName>
        <ecNumber evidence="12">5.6.2.4</ecNumber>
    </alternativeName>
    <alternativeName>
        <fullName evidence="12">DNA 3'-5' helicase PriA</fullName>
    </alternativeName>
</protein>
<dbReference type="InterPro" id="IPR001650">
    <property type="entry name" value="Helicase_C-like"/>
</dbReference>
<evidence type="ECO:0000256" key="2">
    <source>
        <dbReference type="ARBA" id="ARBA00022705"/>
    </source>
</evidence>
<evidence type="ECO:0000256" key="3">
    <source>
        <dbReference type="ARBA" id="ARBA00022723"/>
    </source>
</evidence>
<accession>A0AAU9E1M5</accession>
<dbReference type="InterPro" id="IPR041236">
    <property type="entry name" value="PriA_C"/>
</dbReference>
<dbReference type="Pfam" id="PF00270">
    <property type="entry name" value="DEAD"/>
    <property type="match status" value="1"/>
</dbReference>
<dbReference type="PANTHER" id="PTHR30580:SF0">
    <property type="entry name" value="PRIMOSOMAL PROTEIN N"/>
    <property type="match status" value="1"/>
</dbReference>
<dbReference type="EMBL" id="AP027059">
    <property type="protein sequence ID" value="BDU50280.1"/>
    <property type="molecule type" value="Genomic_DNA"/>
</dbReference>
<evidence type="ECO:0000256" key="5">
    <source>
        <dbReference type="ARBA" id="ARBA00022801"/>
    </source>
</evidence>
<feature type="binding site" evidence="12">
    <location>
        <position position="425"/>
    </location>
    <ligand>
        <name>Zn(2+)</name>
        <dbReference type="ChEBI" id="CHEBI:29105"/>
        <label>1</label>
    </ligand>
</feature>
<evidence type="ECO:0000256" key="13">
    <source>
        <dbReference type="SAM" id="Coils"/>
    </source>
</evidence>
<keyword evidence="2 12" id="KW-0235">DNA replication</keyword>
<evidence type="ECO:0000256" key="12">
    <source>
        <dbReference type="HAMAP-Rule" id="MF_00983"/>
    </source>
</evidence>
<reference evidence="16 17" key="1">
    <citation type="submission" date="2022-11" db="EMBL/GenBank/DDBJ databases">
        <title>Haliovirga abyssi gen. nov., sp. nov., a mesophilic fermentative bacterium isolated from the Iheya North hydrothermal field and the proposal of Haliovirgaceae fam. nov.</title>
        <authorList>
            <person name="Miyazaki U."/>
            <person name="Tame A."/>
            <person name="Miyazaki J."/>
            <person name="Takai K."/>
            <person name="Sawayama S."/>
            <person name="Kitajima M."/>
            <person name="Okamoto A."/>
            <person name="Nakagawa S."/>
        </authorList>
    </citation>
    <scope>NUCLEOTIDE SEQUENCE [LARGE SCALE GENOMIC DNA]</scope>
    <source>
        <strain evidence="16 17">IC12</strain>
    </source>
</reference>
<evidence type="ECO:0000259" key="14">
    <source>
        <dbReference type="PROSITE" id="PS51192"/>
    </source>
</evidence>
<dbReference type="CDD" id="cd17929">
    <property type="entry name" value="DEXHc_priA"/>
    <property type="match status" value="1"/>
</dbReference>
<dbReference type="GO" id="GO:0006269">
    <property type="term" value="P:DNA replication, synthesis of primer"/>
    <property type="evidence" value="ECO:0007669"/>
    <property type="project" value="UniProtKB-KW"/>
</dbReference>
<keyword evidence="9 12" id="KW-0238">DNA-binding</keyword>
<dbReference type="AlphaFoldDB" id="A0AAU9E1M5"/>
<dbReference type="InterPro" id="IPR040498">
    <property type="entry name" value="PriA_CRR"/>
</dbReference>
<evidence type="ECO:0000256" key="1">
    <source>
        <dbReference type="ARBA" id="ARBA00022515"/>
    </source>
</evidence>
<dbReference type="RefSeq" id="WP_307905212.1">
    <property type="nucleotide sequence ID" value="NZ_AP027059.1"/>
</dbReference>
<keyword evidence="7 12" id="KW-0862">Zinc</keyword>
<keyword evidence="6 12" id="KW-0347">Helicase</keyword>
<feature type="coiled-coil region" evidence="13">
    <location>
        <begin position="677"/>
        <end position="708"/>
    </location>
</feature>
<dbReference type="PROSITE" id="PS51192">
    <property type="entry name" value="HELICASE_ATP_BIND_1"/>
    <property type="match status" value="1"/>
</dbReference>
<feature type="binding site" evidence="12">
    <location>
        <position position="468"/>
    </location>
    <ligand>
        <name>Zn(2+)</name>
        <dbReference type="ChEBI" id="CHEBI:29105"/>
        <label>1</label>
    </ligand>
</feature>
<dbReference type="NCBIfam" id="TIGR00595">
    <property type="entry name" value="priA"/>
    <property type="match status" value="1"/>
</dbReference>
<keyword evidence="3 12" id="KW-0479">Metal-binding</keyword>
<proteinExistence type="inferred from homology"/>
<dbReference type="GO" id="GO:0006270">
    <property type="term" value="P:DNA replication initiation"/>
    <property type="evidence" value="ECO:0007669"/>
    <property type="project" value="TreeGrafter"/>
</dbReference>
<feature type="binding site" evidence="12">
    <location>
        <position position="437"/>
    </location>
    <ligand>
        <name>Zn(2+)</name>
        <dbReference type="ChEBI" id="CHEBI:29105"/>
        <label>2</label>
    </ligand>
</feature>
<evidence type="ECO:0000256" key="9">
    <source>
        <dbReference type="ARBA" id="ARBA00023125"/>
    </source>
</evidence>
<evidence type="ECO:0000313" key="16">
    <source>
        <dbReference type="EMBL" id="BDU50280.1"/>
    </source>
</evidence>
<comment type="catalytic activity">
    <reaction evidence="11 12">
        <text>ATP + H2O = ADP + phosphate + H(+)</text>
        <dbReference type="Rhea" id="RHEA:13065"/>
        <dbReference type="ChEBI" id="CHEBI:15377"/>
        <dbReference type="ChEBI" id="CHEBI:15378"/>
        <dbReference type="ChEBI" id="CHEBI:30616"/>
        <dbReference type="ChEBI" id="CHEBI:43474"/>
        <dbReference type="ChEBI" id="CHEBI:456216"/>
        <dbReference type="EC" id="5.6.2.4"/>
    </reaction>
</comment>
<feature type="binding site" evidence="12">
    <location>
        <position position="465"/>
    </location>
    <ligand>
        <name>Zn(2+)</name>
        <dbReference type="ChEBI" id="CHEBI:29105"/>
        <label>1</label>
    </ligand>
</feature>
<dbReference type="GO" id="GO:0008270">
    <property type="term" value="F:zinc ion binding"/>
    <property type="evidence" value="ECO:0007669"/>
    <property type="project" value="UniProtKB-UniRule"/>
</dbReference>
<dbReference type="GO" id="GO:0016787">
    <property type="term" value="F:hydrolase activity"/>
    <property type="evidence" value="ECO:0007669"/>
    <property type="project" value="UniProtKB-KW"/>
</dbReference>
<feature type="domain" description="Helicase C-terminal" evidence="15">
    <location>
        <begin position="460"/>
        <end position="644"/>
    </location>
</feature>
<dbReference type="InterPro" id="IPR005259">
    <property type="entry name" value="PriA"/>
</dbReference>
<dbReference type="GO" id="GO:0006302">
    <property type="term" value="P:double-strand break repair"/>
    <property type="evidence" value="ECO:0007669"/>
    <property type="project" value="InterPro"/>
</dbReference>
<keyword evidence="4 12" id="KW-0547">Nucleotide-binding</keyword>
<dbReference type="SMART" id="SM00490">
    <property type="entry name" value="HELICc"/>
    <property type="match status" value="1"/>
</dbReference>
<name>A0AAU9E1M5_9FUSO</name>
<keyword evidence="10 12" id="KW-0413">Isomerase</keyword>
<keyword evidence="13" id="KW-0175">Coiled coil</keyword>
<comment type="function">
    <text evidence="12">Initiates the restart of stalled replication forks, which reloads the replicative helicase on sites other than the origin of replication. Recognizes and binds to abandoned replication forks and remodels them to uncover a helicase loading site. Promotes assembly of the primosome at these replication forks.</text>
</comment>
<keyword evidence="17" id="KW-1185">Reference proteome</keyword>
<keyword evidence="1 12" id="KW-0639">Primosome</keyword>
<dbReference type="PROSITE" id="PS51194">
    <property type="entry name" value="HELICASE_CTER"/>
    <property type="match status" value="1"/>
</dbReference>